<dbReference type="EMBL" id="JWZT01002598">
    <property type="protein sequence ID" value="KII69071.1"/>
    <property type="molecule type" value="Genomic_DNA"/>
</dbReference>
<evidence type="ECO:0000313" key="2">
    <source>
        <dbReference type="EMBL" id="KII69071.1"/>
    </source>
</evidence>
<accession>A0A0C2MPC8</accession>
<dbReference type="OrthoDB" id="10056584at2759"/>
<organism evidence="2 3">
    <name type="scientific">Thelohanellus kitauei</name>
    <name type="common">Myxosporean</name>
    <dbReference type="NCBI Taxonomy" id="669202"/>
    <lineage>
        <taxon>Eukaryota</taxon>
        <taxon>Metazoa</taxon>
        <taxon>Cnidaria</taxon>
        <taxon>Myxozoa</taxon>
        <taxon>Myxosporea</taxon>
        <taxon>Bivalvulida</taxon>
        <taxon>Platysporina</taxon>
        <taxon>Myxobolidae</taxon>
        <taxon>Thelohanellus</taxon>
    </lineage>
</organism>
<protein>
    <submittedName>
        <fullName evidence="2">Gag-Pol polyprotein</fullName>
    </submittedName>
</protein>
<dbReference type="InterPro" id="IPR036397">
    <property type="entry name" value="RNaseH_sf"/>
</dbReference>
<dbReference type="Gene3D" id="3.30.420.10">
    <property type="entry name" value="Ribonuclease H-like superfamily/Ribonuclease H"/>
    <property type="match status" value="1"/>
</dbReference>
<dbReference type="PANTHER" id="PTHR37984:SF15">
    <property type="entry name" value="INTEGRASE CATALYTIC DOMAIN-CONTAINING PROTEIN"/>
    <property type="match status" value="1"/>
</dbReference>
<feature type="domain" description="Integrase catalytic" evidence="1">
    <location>
        <begin position="1"/>
        <end position="107"/>
    </location>
</feature>
<dbReference type="InterPro" id="IPR001584">
    <property type="entry name" value="Integrase_cat-core"/>
</dbReference>
<dbReference type="Proteomes" id="UP000031668">
    <property type="component" value="Unassembled WGS sequence"/>
</dbReference>
<name>A0A0C2MPC8_THEKT</name>
<evidence type="ECO:0000259" key="1">
    <source>
        <dbReference type="PROSITE" id="PS50994"/>
    </source>
</evidence>
<evidence type="ECO:0000313" key="3">
    <source>
        <dbReference type="Proteomes" id="UP000031668"/>
    </source>
</evidence>
<dbReference type="InterPro" id="IPR050951">
    <property type="entry name" value="Retrovirus_Pol_polyprotein"/>
</dbReference>
<dbReference type="AlphaFoldDB" id="A0A0C2MPC8"/>
<dbReference type="PROSITE" id="PS50994">
    <property type="entry name" value="INTEGRASE"/>
    <property type="match status" value="1"/>
</dbReference>
<dbReference type="GO" id="GO:0003676">
    <property type="term" value="F:nucleic acid binding"/>
    <property type="evidence" value="ECO:0007669"/>
    <property type="project" value="InterPro"/>
</dbReference>
<comment type="caution">
    <text evidence="2">The sequence shown here is derived from an EMBL/GenBank/DDBJ whole genome shotgun (WGS) entry which is preliminary data.</text>
</comment>
<dbReference type="GO" id="GO:0015074">
    <property type="term" value="P:DNA integration"/>
    <property type="evidence" value="ECO:0007669"/>
    <property type="project" value="InterPro"/>
</dbReference>
<gene>
    <name evidence="2" type="ORF">RF11_10624</name>
</gene>
<dbReference type="SUPFAM" id="SSF53098">
    <property type="entry name" value="Ribonuclease H-like"/>
    <property type="match status" value="1"/>
</dbReference>
<sequence length="107" mass="12493">MRYLLTIVDRFTRWPQAIPIADVSTQTCVRAFIRDWISRYGTPYDISSDRGSQFTSSLWQAVSQILGIKFHRTTTYHPHTNGLVERFHRHLKSSLRATGFCRQYLAS</sequence>
<proteinExistence type="predicted"/>
<reference evidence="2 3" key="1">
    <citation type="journal article" date="2014" name="Genome Biol. Evol.">
        <title>The genome of the myxosporean Thelohanellus kitauei shows adaptations to nutrient acquisition within its fish host.</title>
        <authorList>
            <person name="Yang Y."/>
            <person name="Xiong J."/>
            <person name="Zhou Z."/>
            <person name="Huo F."/>
            <person name="Miao W."/>
            <person name="Ran C."/>
            <person name="Liu Y."/>
            <person name="Zhang J."/>
            <person name="Feng J."/>
            <person name="Wang M."/>
            <person name="Wang M."/>
            <person name="Wang L."/>
            <person name="Yao B."/>
        </authorList>
    </citation>
    <scope>NUCLEOTIDE SEQUENCE [LARGE SCALE GENOMIC DNA]</scope>
    <source>
        <strain evidence="2">Wuqing</strain>
    </source>
</reference>
<dbReference type="PANTHER" id="PTHR37984">
    <property type="entry name" value="PROTEIN CBG26694"/>
    <property type="match status" value="1"/>
</dbReference>
<dbReference type="InterPro" id="IPR012337">
    <property type="entry name" value="RNaseH-like_sf"/>
</dbReference>
<dbReference type="OMA" id="ILGANHI"/>
<keyword evidence="3" id="KW-1185">Reference proteome</keyword>
<dbReference type="Pfam" id="PF00665">
    <property type="entry name" value="rve"/>
    <property type="match status" value="1"/>
</dbReference>